<evidence type="ECO:0000256" key="4">
    <source>
        <dbReference type="ARBA" id="ARBA00022827"/>
    </source>
</evidence>
<dbReference type="InterPro" id="IPR036188">
    <property type="entry name" value="FAD/NAD-bd_sf"/>
</dbReference>
<dbReference type="Pfam" id="PF00732">
    <property type="entry name" value="GMC_oxred_N"/>
    <property type="match status" value="1"/>
</dbReference>
<gene>
    <name evidence="8" type="ORF">GCM10025862_33970</name>
</gene>
<dbReference type="PANTHER" id="PTHR47470">
    <property type="entry name" value="CHOLESTEROL OXIDASE"/>
    <property type="match status" value="1"/>
</dbReference>
<evidence type="ECO:0000256" key="2">
    <source>
        <dbReference type="ARBA" id="ARBA00010790"/>
    </source>
</evidence>
<proteinExistence type="inferred from homology"/>
<organism evidence="8 9">
    <name type="scientific">Arsenicicoccus piscis</name>
    <dbReference type="NCBI Taxonomy" id="673954"/>
    <lineage>
        <taxon>Bacteria</taxon>
        <taxon>Bacillati</taxon>
        <taxon>Actinomycetota</taxon>
        <taxon>Actinomycetes</taxon>
        <taxon>Micrococcales</taxon>
        <taxon>Intrasporangiaceae</taxon>
        <taxon>Arsenicicoccus</taxon>
    </lineage>
</organism>
<comment type="similarity">
    <text evidence="2">Belongs to the GMC oxidoreductase family.</text>
</comment>
<evidence type="ECO:0000256" key="3">
    <source>
        <dbReference type="ARBA" id="ARBA00022630"/>
    </source>
</evidence>
<feature type="domain" description="Glucose-methanol-choline oxidoreductase N-terminal" evidence="7">
    <location>
        <begin position="125"/>
        <end position="219"/>
    </location>
</feature>
<dbReference type="InterPro" id="IPR052542">
    <property type="entry name" value="Cholesterol_Oxidase"/>
</dbReference>
<dbReference type="PANTHER" id="PTHR47470:SF1">
    <property type="entry name" value="FAD-DEPENDENT OXIDOREDUCTASE 2 FAD BINDING DOMAIN-CONTAINING PROTEIN"/>
    <property type="match status" value="1"/>
</dbReference>
<name>A0ABQ6HSV5_9MICO</name>
<dbReference type="InterPro" id="IPR000172">
    <property type="entry name" value="GMC_OxRdtase_N"/>
</dbReference>
<keyword evidence="4" id="KW-0274">FAD</keyword>
<comment type="cofactor">
    <cofactor evidence="1">
        <name>FAD</name>
        <dbReference type="ChEBI" id="CHEBI:57692"/>
    </cofactor>
</comment>
<keyword evidence="5" id="KW-0560">Oxidoreductase</keyword>
<comment type="caution">
    <text evidence="8">The sequence shown here is derived from an EMBL/GenBank/DDBJ whole genome shotgun (WGS) entry which is preliminary data.</text>
</comment>
<feature type="region of interest" description="Disordered" evidence="6">
    <location>
        <begin position="347"/>
        <end position="380"/>
    </location>
</feature>
<sequence>MSQRSDHDVLILAGAGVGGGSLNYANTLYEPAHDTFYRDPQWGAITDWEAELAPFYDQARRMLGVVTNPTLTASDEVIREVGERLGVGATFRLTPVGVFYGRDGAKEPGRACPDPYFGGAGPERRGCLECGECMTGCRHGAKNTLVKNYLHLAERLGVQIHPLTTVDRVVPRLDGTGYEVHTSRTGAGPVGRRRSHRVYRADDVVIAAGTWGTQHLLHRAKAEGTLPELSDRLGVLTRTNSEALGGAVTRGPADYTRGVAITSSVHLDEHTHLEPCRYGKGFNAMGIFTTVLVDGGTGRPRWLEWLRSAARNPRDLIALVRHYHEGSERSMIGLVMQDVDNSITVSPQRRRSGRVRRALGGGCGSPRGRATGRRTRRGSRWPTRLIDRWPPSWAASR</sequence>
<evidence type="ECO:0000313" key="9">
    <source>
        <dbReference type="Proteomes" id="UP001157109"/>
    </source>
</evidence>
<feature type="compositionally biased region" description="Basic residues" evidence="6">
    <location>
        <begin position="348"/>
        <end position="357"/>
    </location>
</feature>
<evidence type="ECO:0000256" key="6">
    <source>
        <dbReference type="SAM" id="MobiDB-lite"/>
    </source>
</evidence>
<evidence type="ECO:0000313" key="8">
    <source>
        <dbReference type="EMBL" id="GMA21376.1"/>
    </source>
</evidence>
<dbReference type="RefSeq" id="WP_348520374.1">
    <property type="nucleotide sequence ID" value="NZ_BSUJ01000001.1"/>
</dbReference>
<evidence type="ECO:0000259" key="7">
    <source>
        <dbReference type="Pfam" id="PF00732"/>
    </source>
</evidence>
<keyword evidence="3" id="KW-0285">Flavoprotein</keyword>
<keyword evidence="9" id="KW-1185">Reference proteome</keyword>
<accession>A0ABQ6HSV5</accession>
<protein>
    <recommendedName>
        <fullName evidence="7">Glucose-methanol-choline oxidoreductase N-terminal domain-containing protein</fullName>
    </recommendedName>
</protein>
<dbReference type="EMBL" id="BSUJ01000001">
    <property type="protein sequence ID" value="GMA21376.1"/>
    <property type="molecule type" value="Genomic_DNA"/>
</dbReference>
<dbReference type="Proteomes" id="UP001157109">
    <property type="component" value="Unassembled WGS sequence"/>
</dbReference>
<feature type="compositionally biased region" description="Basic residues" evidence="6">
    <location>
        <begin position="370"/>
        <end position="379"/>
    </location>
</feature>
<dbReference type="SUPFAM" id="SSF51905">
    <property type="entry name" value="FAD/NAD(P)-binding domain"/>
    <property type="match status" value="1"/>
</dbReference>
<evidence type="ECO:0000256" key="1">
    <source>
        <dbReference type="ARBA" id="ARBA00001974"/>
    </source>
</evidence>
<evidence type="ECO:0000256" key="5">
    <source>
        <dbReference type="ARBA" id="ARBA00023002"/>
    </source>
</evidence>
<reference evidence="9" key="1">
    <citation type="journal article" date="2019" name="Int. J. Syst. Evol. Microbiol.">
        <title>The Global Catalogue of Microorganisms (GCM) 10K type strain sequencing project: providing services to taxonomists for standard genome sequencing and annotation.</title>
        <authorList>
            <consortium name="The Broad Institute Genomics Platform"/>
            <consortium name="The Broad Institute Genome Sequencing Center for Infectious Disease"/>
            <person name="Wu L."/>
            <person name="Ma J."/>
        </authorList>
    </citation>
    <scope>NUCLEOTIDE SEQUENCE [LARGE SCALE GENOMIC DNA]</scope>
    <source>
        <strain evidence="9">NBRC 105830</strain>
    </source>
</reference>
<dbReference type="Gene3D" id="3.50.50.60">
    <property type="entry name" value="FAD/NAD(P)-binding domain"/>
    <property type="match status" value="2"/>
</dbReference>